<dbReference type="PANTHER" id="PTHR10088">
    <property type="entry name" value="GLUCOKINASE REGULATORY PROTEIN"/>
    <property type="match status" value="1"/>
</dbReference>
<evidence type="ECO:0000313" key="5">
    <source>
        <dbReference type="EMBL" id="MBD2846342.1"/>
    </source>
</evidence>
<dbReference type="GO" id="GO:0016803">
    <property type="term" value="F:ether hydrolase activity"/>
    <property type="evidence" value="ECO:0007669"/>
    <property type="project" value="TreeGrafter"/>
</dbReference>
<evidence type="ECO:0000256" key="3">
    <source>
        <dbReference type="HAMAP-Rule" id="MF_00068"/>
    </source>
</evidence>
<dbReference type="NCBIfam" id="TIGR00274">
    <property type="entry name" value="N-acetylmuramic acid 6-phosphate etherase"/>
    <property type="match status" value="1"/>
</dbReference>
<dbReference type="SUPFAM" id="SSF53697">
    <property type="entry name" value="SIS domain"/>
    <property type="match status" value="1"/>
</dbReference>
<evidence type="ECO:0000256" key="2">
    <source>
        <dbReference type="ARBA" id="ARBA00023277"/>
    </source>
</evidence>
<dbReference type="EC" id="4.2.1.126" evidence="3"/>
<organism evidence="5 6">
    <name type="scientific">Paenibacillus sabuli</name>
    <dbReference type="NCBI Taxonomy" id="2772509"/>
    <lineage>
        <taxon>Bacteria</taxon>
        <taxon>Bacillati</taxon>
        <taxon>Bacillota</taxon>
        <taxon>Bacilli</taxon>
        <taxon>Bacillales</taxon>
        <taxon>Paenibacillaceae</taxon>
        <taxon>Paenibacillus</taxon>
    </lineage>
</organism>
<dbReference type="InterPro" id="IPR005486">
    <property type="entry name" value="Glucokinase_regulatory_CS"/>
</dbReference>
<dbReference type="InterPro" id="IPR040190">
    <property type="entry name" value="MURQ/GCKR"/>
</dbReference>
<dbReference type="Proteomes" id="UP000621560">
    <property type="component" value="Unassembled WGS sequence"/>
</dbReference>
<dbReference type="InterPro" id="IPR001347">
    <property type="entry name" value="SIS_dom"/>
</dbReference>
<dbReference type="Gene3D" id="1.10.8.1080">
    <property type="match status" value="1"/>
</dbReference>
<dbReference type="Pfam" id="PF22645">
    <property type="entry name" value="GKRP_SIS_N"/>
    <property type="match status" value="1"/>
</dbReference>
<comment type="miscellaneous">
    <text evidence="3">A lyase-type mechanism (elimination/hydration) is suggested for the cleavage of the lactyl ether bond of MurNAc 6-phosphate, with the formation of an alpha,beta-unsaturated aldehyde intermediate with (E)-stereochemistry, followed by the syn addition of water to give product.</text>
</comment>
<name>A0A927BT70_9BACL</name>
<dbReference type="GO" id="GO:0046348">
    <property type="term" value="P:amino sugar catabolic process"/>
    <property type="evidence" value="ECO:0007669"/>
    <property type="project" value="InterPro"/>
</dbReference>
<dbReference type="GO" id="GO:0016835">
    <property type="term" value="F:carbon-oxygen lyase activity"/>
    <property type="evidence" value="ECO:0007669"/>
    <property type="project" value="UniProtKB-UniRule"/>
</dbReference>
<reference evidence="5" key="1">
    <citation type="submission" date="2020-09" db="EMBL/GenBank/DDBJ databases">
        <title>A novel bacterium of genus Paenibacillus, isolated from South China Sea.</title>
        <authorList>
            <person name="Huang H."/>
            <person name="Mo K."/>
            <person name="Hu Y."/>
        </authorList>
    </citation>
    <scope>NUCLEOTIDE SEQUENCE</scope>
    <source>
        <strain evidence="5">IB182496</strain>
    </source>
</reference>
<dbReference type="PANTHER" id="PTHR10088:SF4">
    <property type="entry name" value="GLUCOKINASE REGULATORY PROTEIN"/>
    <property type="match status" value="1"/>
</dbReference>
<dbReference type="GO" id="GO:0009254">
    <property type="term" value="P:peptidoglycan turnover"/>
    <property type="evidence" value="ECO:0007669"/>
    <property type="project" value="TreeGrafter"/>
</dbReference>
<gene>
    <name evidence="3 5" type="primary">murQ</name>
    <name evidence="5" type="ORF">IDH44_14150</name>
</gene>
<dbReference type="InterPro" id="IPR000408">
    <property type="entry name" value="Reg_chr_condens"/>
</dbReference>
<dbReference type="NCBIfam" id="NF003915">
    <property type="entry name" value="PRK05441.1"/>
    <property type="match status" value="1"/>
</dbReference>
<comment type="catalytic activity">
    <reaction evidence="3">
        <text>N-acetyl-D-muramate 6-phosphate + H2O = N-acetyl-D-glucosamine 6-phosphate + (R)-lactate</text>
        <dbReference type="Rhea" id="RHEA:26410"/>
        <dbReference type="ChEBI" id="CHEBI:15377"/>
        <dbReference type="ChEBI" id="CHEBI:16004"/>
        <dbReference type="ChEBI" id="CHEBI:57513"/>
        <dbReference type="ChEBI" id="CHEBI:58722"/>
        <dbReference type="EC" id="4.2.1.126"/>
    </reaction>
</comment>
<dbReference type="CDD" id="cd05007">
    <property type="entry name" value="SIS_Etherase"/>
    <property type="match status" value="1"/>
</dbReference>
<dbReference type="HAMAP" id="MF_00068">
    <property type="entry name" value="MurQ"/>
    <property type="match status" value="1"/>
</dbReference>
<keyword evidence="2 3" id="KW-0119">Carbohydrate metabolism</keyword>
<comment type="function">
    <text evidence="3">Specifically catalyzes the cleavage of the D-lactyl ether substituent of MurNAc 6-phosphate, producing GlcNAc 6-phosphate and D-lactate.</text>
</comment>
<feature type="domain" description="SIS" evidence="4">
    <location>
        <begin position="59"/>
        <end position="221"/>
    </location>
</feature>
<dbReference type="EMBL" id="JACXIZ010000022">
    <property type="protein sequence ID" value="MBD2846342.1"/>
    <property type="molecule type" value="Genomic_DNA"/>
</dbReference>
<dbReference type="InterPro" id="IPR005488">
    <property type="entry name" value="Etherase_MurQ"/>
</dbReference>
<dbReference type="FunFam" id="3.40.50.10490:FF:000014">
    <property type="entry name" value="N-acetylmuramic acid 6-phosphate etherase"/>
    <property type="match status" value="1"/>
</dbReference>
<comment type="caution">
    <text evidence="5">The sequence shown here is derived from an EMBL/GenBank/DDBJ whole genome shotgun (WGS) entry which is preliminary data.</text>
</comment>
<comment type="similarity">
    <text evidence="3">Belongs to the GCKR-like family. MurNAc-6-P etherase subfamily.</text>
</comment>
<accession>A0A927BT70</accession>
<keyword evidence="6" id="KW-1185">Reference proteome</keyword>
<evidence type="ECO:0000313" key="6">
    <source>
        <dbReference type="Proteomes" id="UP000621560"/>
    </source>
</evidence>
<comment type="pathway">
    <text evidence="3">Amino-sugar metabolism; N-acetylmuramate degradation.</text>
</comment>
<dbReference type="AlphaFoldDB" id="A0A927BT70"/>
<dbReference type="PROSITE" id="PS51464">
    <property type="entry name" value="SIS"/>
    <property type="match status" value="1"/>
</dbReference>
<protein>
    <recommendedName>
        <fullName evidence="3">N-acetylmuramic acid 6-phosphate etherase</fullName>
        <shortName evidence="3">MurNAc-6-P etherase</shortName>
        <ecNumber evidence="3">4.2.1.126</ecNumber>
    </recommendedName>
    <alternativeName>
        <fullName evidence="3">N-acetylmuramic acid 6-phosphate hydrolase</fullName>
    </alternativeName>
    <alternativeName>
        <fullName evidence="3">N-acetylmuramic acid 6-phosphate lyase</fullName>
    </alternativeName>
</protein>
<dbReference type="InterPro" id="IPR046348">
    <property type="entry name" value="SIS_dom_sf"/>
</dbReference>
<proteinExistence type="inferred from homology"/>
<sequence length="310" mass="32185">MTNKEPSAALATEQMNQRSAHLDQLNVLEIVSLMNEEDMTVPLAVQRELPAIAAAIDAIVGALEQGGRLYYFGAGTSGRLGILDASECPPTYGVSPELVQGVIAGGARAMTRSVEDAEDNREAGQLEARERLRPGDAVVGISAAGGAPYVLGAMEEARALGAVTAGLSCNHGTRLSASVDYPIEVEVGPEIVTGSTRLKAGTATKMVLNMITTAAMIRLGKVHGNLMVNVQATNAKLKDRVVRIVQQATGLDKAEAARLAGQAGGDARIAILMQRFAISAGRASQALTASGDHFGKALQALEGRAERSGS</sequence>
<dbReference type="Gene3D" id="3.40.50.10490">
    <property type="entry name" value="Glucose-6-phosphate isomerase like protein, domain 1"/>
    <property type="match status" value="1"/>
</dbReference>
<feature type="active site" description="Proton donor" evidence="3">
    <location>
        <position position="87"/>
    </location>
</feature>
<dbReference type="PROSITE" id="PS50012">
    <property type="entry name" value="RCC1_3"/>
    <property type="match status" value="1"/>
</dbReference>
<keyword evidence="1 3" id="KW-0456">Lyase</keyword>
<dbReference type="RefSeq" id="WP_190918753.1">
    <property type="nucleotide sequence ID" value="NZ_JACXIZ010000022.1"/>
</dbReference>
<comment type="subunit">
    <text evidence="3">Homodimer.</text>
</comment>
<evidence type="ECO:0000256" key="1">
    <source>
        <dbReference type="ARBA" id="ARBA00023239"/>
    </source>
</evidence>
<feature type="active site" evidence="3">
    <location>
        <position position="118"/>
    </location>
</feature>
<dbReference type="NCBIfam" id="NF009222">
    <property type="entry name" value="PRK12570.1"/>
    <property type="match status" value="1"/>
</dbReference>
<dbReference type="GO" id="GO:0097367">
    <property type="term" value="F:carbohydrate derivative binding"/>
    <property type="evidence" value="ECO:0007669"/>
    <property type="project" value="InterPro"/>
</dbReference>
<evidence type="ECO:0000259" key="4">
    <source>
        <dbReference type="PROSITE" id="PS51464"/>
    </source>
</evidence>
<dbReference type="PROSITE" id="PS01272">
    <property type="entry name" value="GCKR"/>
    <property type="match status" value="1"/>
</dbReference>